<dbReference type="GO" id="GO:0003714">
    <property type="term" value="F:transcription corepressor activity"/>
    <property type="evidence" value="ECO:0007669"/>
    <property type="project" value="InterPro"/>
</dbReference>
<dbReference type="InterPro" id="IPR015943">
    <property type="entry name" value="WD40/YVTN_repeat-like_dom_sf"/>
</dbReference>
<feature type="repeat" description="WD" evidence="5">
    <location>
        <begin position="467"/>
        <end position="508"/>
    </location>
</feature>
<name>A0A0D0E5D1_9AGAM</name>
<dbReference type="GO" id="GO:0000118">
    <property type="term" value="C:histone deacetylase complex"/>
    <property type="evidence" value="ECO:0007669"/>
    <property type="project" value="TreeGrafter"/>
</dbReference>
<comment type="subcellular location">
    <subcellularLocation>
        <location evidence="1">Nucleus</location>
    </subcellularLocation>
</comment>
<dbReference type="InterPro" id="IPR036322">
    <property type="entry name" value="WD40_repeat_dom_sf"/>
</dbReference>
<reference evidence="7 8" key="1">
    <citation type="submission" date="2014-04" db="EMBL/GenBank/DDBJ databases">
        <authorList>
            <consortium name="DOE Joint Genome Institute"/>
            <person name="Kuo A."/>
            <person name="Kohler A."/>
            <person name="Jargeat P."/>
            <person name="Nagy L.G."/>
            <person name="Floudas D."/>
            <person name="Copeland A."/>
            <person name="Barry K.W."/>
            <person name="Cichocki N."/>
            <person name="Veneault-Fourrey C."/>
            <person name="LaButti K."/>
            <person name="Lindquist E.A."/>
            <person name="Lipzen A."/>
            <person name="Lundell T."/>
            <person name="Morin E."/>
            <person name="Murat C."/>
            <person name="Sun H."/>
            <person name="Tunlid A."/>
            <person name="Henrissat B."/>
            <person name="Grigoriev I.V."/>
            <person name="Hibbett D.S."/>
            <person name="Martin F."/>
            <person name="Nordberg H.P."/>
            <person name="Cantor M.N."/>
            <person name="Hua S.X."/>
        </authorList>
    </citation>
    <scope>NUCLEOTIDE SEQUENCE [LARGE SCALE GENOMIC DNA]</scope>
    <source>
        <strain evidence="7 8">Ve08.2h10</strain>
    </source>
</reference>
<dbReference type="InterPro" id="IPR020472">
    <property type="entry name" value="WD40_PAC1"/>
</dbReference>
<dbReference type="Proteomes" id="UP000054538">
    <property type="component" value="Unassembled WGS sequence"/>
</dbReference>
<dbReference type="InParanoid" id="A0A0D0E5D1"/>
<reference evidence="8" key="2">
    <citation type="submission" date="2015-01" db="EMBL/GenBank/DDBJ databases">
        <title>Evolutionary Origins and Diversification of the Mycorrhizal Mutualists.</title>
        <authorList>
            <consortium name="DOE Joint Genome Institute"/>
            <consortium name="Mycorrhizal Genomics Consortium"/>
            <person name="Kohler A."/>
            <person name="Kuo A."/>
            <person name="Nagy L.G."/>
            <person name="Floudas D."/>
            <person name="Copeland A."/>
            <person name="Barry K.W."/>
            <person name="Cichocki N."/>
            <person name="Veneault-Fourrey C."/>
            <person name="LaButti K."/>
            <person name="Lindquist E.A."/>
            <person name="Lipzen A."/>
            <person name="Lundell T."/>
            <person name="Morin E."/>
            <person name="Murat C."/>
            <person name="Riley R."/>
            <person name="Ohm R."/>
            <person name="Sun H."/>
            <person name="Tunlid A."/>
            <person name="Henrissat B."/>
            <person name="Grigoriev I.V."/>
            <person name="Hibbett D.S."/>
            <person name="Martin F."/>
        </authorList>
    </citation>
    <scope>NUCLEOTIDE SEQUENCE [LARGE SCALE GENOMIC DNA]</scope>
    <source>
        <strain evidence="8">Ve08.2h10</strain>
    </source>
</reference>
<feature type="repeat" description="WD" evidence="5">
    <location>
        <begin position="288"/>
        <end position="329"/>
    </location>
</feature>
<dbReference type="PROSITE" id="PS50082">
    <property type="entry name" value="WD_REPEATS_2"/>
    <property type="match status" value="5"/>
</dbReference>
<dbReference type="HOGENOM" id="CLU_007609_1_1_1"/>
<proteinExistence type="predicted"/>
<dbReference type="Gene3D" id="2.130.10.10">
    <property type="entry name" value="YVTN repeat-like/Quinoprotein amine dehydrogenase"/>
    <property type="match status" value="1"/>
</dbReference>
<dbReference type="PROSITE" id="PS50294">
    <property type="entry name" value="WD_REPEATS_REGION"/>
    <property type="match status" value="5"/>
</dbReference>
<dbReference type="GO" id="GO:0006357">
    <property type="term" value="P:regulation of transcription by RNA polymerase II"/>
    <property type="evidence" value="ECO:0007669"/>
    <property type="project" value="TreeGrafter"/>
</dbReference>
<feature type="compositionally biased region" description="Basic and acidic residues" evidence="6">
    <location>
        <begin position="130"/>
        <end position="140"/>
    </location>
</feature>
<evidence type="ECO:0000256" key="1">
    <source>
        <dbReference type="ARBA" id="ARBA00004123"/>
    </source>
</evidence>
<dbReference type="Pfam" id="PF00400">
    <property type="entry name" value="WD40"/>
    <property type="match status" value="6"/>
</dbReference>
<dbReference type="EMBL" id="KN824980">
    <property type="protein sequence ID" value="KIK96549.1"/>
    <property type="molecule type" value="Genomic_DNA"/>
</dbReference>
<dbReference type="FunCoup" id="A0A0D0E5D1">
    <property type="interactions" value="169"/>
</dbReference>
<evidence type="ECO:0000313" key="7">
    <source>
        <dbReference type="EMBL" id="KIK96549.1"/>
    </source>
</evidence>
<protein>
    <recommendedName>
        <fullName evidence="9">WD40 repeat-like protein</fullName>
    </recommendedName>
</protein>
<feature type="repeat" description="WD" evidence="5">
    <location>
        <begin position="420"/>
        <end position="466"/>
    </location>
</feature>
<dbReference type="CDD" id="cd00200">
    <property type="entry name" value="WD40"/>
    <property type="match status" value="1"/>
</dbReference>
<feature type="repeat" description="WD" evidence="5">
    <location>
        <begin position="372"/>
        <end position="413"/>
    </location>
</feature>
<evidence type="ECO:0008006" key="9">
    <source>
        <dbReference type="Google" id="ProtNLM"/>
    </source>
</evidence>
<dbReference type="SMART" id="SM00320">
    <property type="entry name" value="WD40"/>
    <property type="match status" value="7"/>
</dbReference>
<dbReference type="PANTHER" id="PTHR22846">
    <property type="entry name" value="WD40 REPEAT PROTEIN"/>
    <property type="match status" value="1"/>
</dbReference>
<dbReference type="AlphaFoldDB" id="A0A0D0E5D1"/>
<dbReference type="STRING" id="930991.A0A0D0E5D1"/>
<evidence type="ECO:0000256" key="3">
    <source>
        <dbReference type="ARBA" id="ARBA00022737"/>
    </source>
</evidence>
<evidence type="ECO:0000256" key="4">
    <source>
        <dbReference type="ARBA" id="ARBA00023242"/>
    </source>
</evidence>
<feature type="region of interest" description="Disordered" evidence="6">
    <location>
        <begin position="117"/>
        <end position="140"/>
    </location>
</feature>
<dbReference type="InterPro" id="IPR006594">
    <property type="entry name" value="LisH"/>
</dbReference>
<dbReference type="SUPFAM" id="SSF50978">
    <property type="entry name" value="WD40 repeat-like"/>
    <property type="match status" value="2"/>
</dbReference>
<dbReference type="PRINTS" id="PR00320">
    <property type="entry name" value="GPROTEINBRPT"/>
</dbReference>
<dbReference type="Gene3D" id="1.20.960.30">
    <property type="match status" value="1"/>
</dbReference>
<gene>
    <name evidence="7" type="ORF">PAXRUDRAFT_825825</name>
</gene>
<keyword evidence="2 5" id="KW-0853">WD repeat</keyword>
<dbReference type="OrthoDB" id="1367865at2759"/>
<keyword evidence="3" id="KW-0677">Repeat</keyword>
<evidence type="ECO:0000256" key="6">
    <source>
        <dbReference type="SAM" id="MobiDB-lite"/>
    </source>
</evidence>
<evidence type="ECO:0000313" key="8">
    <source>
        <dbReference type="Proteomes" id="UP000054538"/>
    </source>
</evidence>
<evidence type="ECO:0000256" key="5">
    <source>
        <dbReference type="PROSITE-ProRule" id="PRU00221"/>
    </source>
</evidence>
<dbReference type="InterPro" id="IPR045183">
    <property type="entry name" value="Ebi-like"/>
</dbReference>
<sequence>MTAPITITADEVNCLIHAYFQDSGFQHSAFSLRMEGRLDHSHHVKKHIPRGELVELLSKALLYTEVEAHWKGDSLAKNCKSGFFLLDPHTCAVDSNATSLPPSHQSGELNTLKVSGETTVKRKSSTPSTEDGRAEKRTRKEVVNHDAAMAVDGPSRTATKEANVFESQQASSETVAKKTKTKRPEAVRLLQAHKTEVFVVAWNPSATGQLVSGSRDATVNYWNVPFGLQDTSLVSQLRPTVTLANFATTSQADLTSIDWNPDGSLVALGSYDSILRICTAGGKLYLTDNHHKGPIFAAKFSLSGQWIVTASLDSTSCVWDVKSKGLHRQYRNHEEACCLDVDWLDDYTFASGGSDRVVHIVSLNGTKPIRTLRGHTGELNMIKCNPSRTRLATCSDDTTARVWNVENIHSEKSASTHVTLKGHKHCLTSVKWCPNTPAGEHELLATASFDFTARLWDSVTGDCLKIFTDHTKHVFTLSFSPEGDQLATGGGDGSLYMYDVKARERIWSWTSGEKTSIFEIDWKKWEETSLIALAMEHKVVAIIDPVKLL</sequence>
<feature type="repeat" description="WD" evidence="5">
    <location>
        <begin position="190"/>
        <end position="224"/>
    </location>
</feature>
<dbReference type="PROSITE" id="PS50896">
    <property type="entry name" value="LISH"/>
    <property type="match status" value="1"/>
</dbReference>
<keyword evidence="8" id="KW-1185">Reference proteome</keyword>
<dbReference type="PANTHER" id="PTHR22846:SF2">
    <property type="entry name" value="F-BOX-LIKE_WD REPEAT-CONTAINING PROTEIN EBI"/>
    <property type="match status" value="1"/>
</dbReference>
<evidence type="ECO:0000256" key="2">
    <source>
        <dbReference type="ARBA" id="ARBA00022574"/>
    </source>
</evidence>
<dbReference type="InterPro" id="IPR019775">
    <property type="entry name" value="WD40_repeat_CS"/>
</dbReference>
<dbReference type="Pfam" id="PF08513">
    <property type="entry name" value="LisH"/>
    <property type="match status" value="1"/>
</dbReference>
<accession>A0A0D0E5D1</accession>
<dbReference type="PROSITE" id="PS00678">
    <property type="entry name" value="WD_REPEATS_1"/>
    <property type="match status" value="2"/>
</dbReference>
<dbReference type="InterPro" id="IPR001680">
    <property type="entry name" value="WD40_rpt"/>
</dbReference>
<organism evidence="7 8">
    <name type="scientific">Paxillus rubicundulus Ve08.2h10</name>
    <dbReference type="NCBI Taxonomy" id="930991"/>
    <lineage>
        <taxon>Eukaryota</taxon>
        <taxon>Fungi</taxon>
        <taxon>Dikarya</taxon>
        <taxon>Basidiomycota</taxon>
        <taxon>Agaricomycotina</taxon>
        <taxon>Agaricomycetes</taxon>
        <taxon>Agaricomycetidae</taxon>
        <taxon>Boletales</taxon>
        <taxon>Paxilineae</taxon>
        <taxon>Paxillaceae</taxon>
        <taxon>Paxillus</taxon>
    </lineage>
</organism>
<keyword evidence="4" id="KW-0539">Nucleus</keyword>